<dbReference type="FunFam" id="1.20.120.1780:FF:000001">
    <property type="entry name" value="4-hydroxybenzoate octaprenyltransferase"/>
    <property type="match status" value="1"/>
</dbReference>
<accession>A0A8A3P6A6</accession>
<protein>
    <submittedName>
        <fullName evidence="10">Uncharacterized protein</fullName>
    </submittedName>
</protein>
<evidence type="ECO:0000256" key="9">
    <source>
        <dbReference type="SAM" id="Phobius"/>
    </source>
</evidence>
<dbReference type="FunFam" id="1.10.357.140:FF:000008">
    <property type="entry name" value="4-hydroxybenzoate octaprenyltransferase"/>
    <property type="match status" value="1"/>
</dbReference>
<dbReference type="PANTHER" id="PTHR11048">
    <property type="entry name" value="PRENYLTRANSFERASES"/>
    <property type="match status" value="1"/>
</dbReference>
<dbReference type="Gene3D" id="1.20.120.1780">
    <property type="entry name" value="UbiA prenyltransferase"/>
    <property type="match status" value="1"/>
</dbReference>
<comment type="similarity">
    <text evidence="4">Belongs to the UbiA prenyltransferase family.</text>
</comment>
<dbReference type="OrthoDB" id="18170at2759"/>
<dbReference type="InterPro" id="IPR000537">
    <property type="entry name" value="UbiA_prenyltransferase"/>
</dbReference>
<evidence type="ECO:0000256" key="3">
    <source>
        <dbReference type="ARBA" id="ARBA00005179"/>
    </source>
</evidence>
<comment type="subcellular location">
    <subcellularLocation>
        <location evidence="2">Membrane</location>
        <topology evidence="2">Multi-pass membrane protein</topology>
    </subcellularLocation>
</comment>
<feature type="transmembrane region" description="Helical" evidence="9">
    <location>
        <begin position="299"/>
        <end position="317"/>
    </location>
</feature>
<dbReference type="AlphaFoldDB" id="A0A8A3P6A6"/>
<keyword evidence="11" id="KW-1185">Reference proteome</keyword>
<evidence type="ECO:0000256" key="6">
    <source>
        <dbReference type="ARBA" id="ARBA00022692"/>
    </source>
</evidence>
<evidence type="ECO:0000313" key="10">
    <source>
        <dbReference type="EMBL" id="QSZ32094.1"/>
    </source>
</evidence>
<feature type="transmembrane region" description="Helical" evidence="9">
    <location>
        <begin position="268"/>
        <end position="287"/>
    </location>
</feature>
<dbReference type="EMBL" id="CP063406">
    <property type="protein sequence ID" value="QSZ32094.1"/>
    <property type="molecule type" value="Genomic_DNA"/>
</dbReference>
<sequence length="330" mass="36573">MAKEQVSYSGAYNPPTKVPIPYLPPQWTPYAELLRIHKPAGILYVYFPYLFGSLFAASIKTSMPSFQSLIITNFQLFILALIIRGAGCTWNDIVDCELDRHVARCRIRPIARGALSPNQGYIFIAFQYLFLLFIATIAMPQTLKYLVPIILTTTFYPYAKRITNYAQVVLGVALSLGILAGSSMMGVNPLSMGLRSKSSGALFAFAISNVVWTVIYDTIYAFQDIEDDERAGVKAVSVRHKAHMRPLLFSLSVIQVALLVMTGVLIEANLVFFVGVACTAVLLFIMTRNVDLEDPKSCGWWFKYGSLLVGGSLILSLQGEYFARLGDFGV</sequence>
<gene>
    <name evidence="10" type="ORF">DSL72_001663</name>
</gene>
<feature type="transmembrane region" description="Helical" evidence="9">
    <location>
        <begin position="41"/>
        <end position="59"/>
    </location>
</feature>
<dbReference type="CDD" id="cd13959">
    <property type="entry name" value="PT_UbiA_COQ2"/>
    <property type="match status" value="1"/>
</dbReference>
<keyword evidence="5" id="KW-0808">Transferase</keyword>
<evidence type="ECO:0000256" key="1">
    <source>
        <dbReference type="ARBA" id="ARBA00001946"/>
    </source>
</evidence>
<evidence type="ECO:0000256" key="8">
    <source>
        <dbReference type="ARBA" id="ARBA00023136"/>
    </source>
</evidence>
<dbReference type="GO" id="GO:0006744">
    <property type="term" value="P:ubiquinone biosynthetic process"/>
    <property type="evidence" value="ECO:0007669"/>
    <property type="project" value="TreeGrafter"/>
</dbReference>
<evidence type="ECO:0000256" key="5">
    <source>
        <dbReference type="ARBA" id="ARBA00022679"/>
    </source>
</evidence>
<evidence type="ECO:0000313" key="11">
    <source>
        <dbReference type="Proteomes" id="UP000672032"/>
    </source>
</evidence>
<dbReference type="Pfam" id="PF01040">
    <property type="entry name" value="UbiA"/>
    <property type="match status" value="1"/>
</dbReference>
<dbReference type="PANTHER" id="PTHR11048:SF28">
    <property type="entry name" value="4-HYDROXYBENZOATE POLYPRENYLTRANSFERASE, MITOCHONDRIAL"/>
    <property type="match status" value="1"/>
</dbReference>
<proteinExistence type="inferred from homology"/>
<feature type="transmembrane region" description="Helical" evidence="9">
    <location>
        <begin position="65"/>
        <end position="83"/>
    </location>
</feature>
<feature type="transmembrane region" description="Helical" evidence="9">
    <location>
        <begin position="162"/>
        <end position="180"/>
    </location>
</feature>
<evidence type="ECO:0000256" key="4">
    <source>
        <dbReference type="ARBA" id="ARBA00005985"/>
    </source>
</evidence>
<evidence type="ECO:0000256" key="2">
    <source>
        <dbReference type="ARBA" id="ARBA00004141"/>
    </source>
</evidence>
<keyword evidence="7 9" id="KW-1133">Transmembrane helix</keyword>
<dbReference type="InterPro" id="IPR044878">
    <property type="entry name" value="UbiA_sf"/>
</dbReference>
<organism evidence="10 11">
    <name type="scientific">Monilinia vaccinii-corymbosi</name>
    <dbReference type="NCBI Taxonomy" id="61207"/>
    <lineage>
        <taxon>Eukaryota</taxon>
        <taxon>Fungi</taxon>
        <taxon>Dikarya</taxon>
        <taxon>Ascomycota</taxon>
        <taxon>Pezizomycotina</taxon>
        <taxon>Leotiomycetes</taxon>
        <taxon>Helotiales</taxon>
        <taxon>Sclerotiniaceae</taxon>
        <taxon>Monilinia</taxon>
    </lineage>
</organism>
<evidence type="ECO:0000256" key="7">
    <source>
        <dbReference type="ARBA" id="ARBA00022989"/>
    </source>
</evidence>
<feature type="transmembrane region" description="Helical" evidence="9">
    <location>
        <begin position="201"/>
        <end position="222"/>
    </location>
</feature>
<dbReference type="InterPro" id="IPR039653">
    <property type="entry name" value="Prenyltransferase"/>
</dbReference>
<feature type="transmembrane region" description="Helical" evidence="9">
    <location>
        <begin position="121"/>
        <end position="142"/>
    </location>
</feature>
<comment type="pathway">
    <text evidence="3">Secondary metabolite biosynthesis.</text>
</comment>
<name>A0A8A3P6A6_9HELO</name>
<dbReference type="GO" id="GO:0005743">
    <property type="term" value="C:mitochondrial inner membrane"/>
    <property type="evidence" value="ECO:0007669"/>
    <property type="project" value="TreeGrafter"/>
</dbReference>
<feature type="transmembrane region" description="Helical" evidence="9">
    <location>
        <begin position="242"/>
        <end position="261"/>
    </location>
</feature>
<dbReference type="GO" id="GO:0008412">
    <property type="term" value="F:4-hydroxybenzoate polyprenyltransferase activity"/>
    <property type="evidence" value="ECO:0007669"/>
    <property type="project" value="TreeGrafter"/>
</dbReference>
<keyword evidence="8 9" id="KW-0472">Membrane</keyword>
<dbReference type="Gene3D" id="1.10.357.140">
    <property type="entry name" value="UbiA prenyltransferase"/>
    <property type="match status" value="1"/>
</dbReference>
<reference evidence="10" key="1">
    <citation type="submission" date="2020-10" db="EMBL/GenBank/DDBJ databases">
        <title>Genome Sequence of Monilinia vaccinii-corymbosi Sheds Light on Mummy Berry Disease Infection of Blueberry and Mating Type.</title>
        <authorList>
            <person name="Yow A.G."/>
            <person name="Zhang Y."/>
            <person name="Bansal K."/>
            <person name="Eacker S.M."/>
            <person name="Sullivan S."/>
            <person name="Liachko I."/>
            <person name="Cubeta M.A."/>
            <person name="Rollins J.A."/>
            <person name="Ashrafi H."/>
        </authorList>
    </citation>
    <scope>NUCLEOTIDE SEQUENCE</scope>
    <source>
        <strain evidence="10">RL-1</strain>
    </source>
</reference>
<dbReference type="Proteomes" id="UP000672032">
    <property type="component" value="Chromosome 2"/>
</dbReference>
<keyword evidence="6 9" id="KW-0812">Transmembrane</keyword>
<comment type="cofactor">
    <cofactor evidence="1">
        <name>Mg(2+)</name>
        <dbReference type="ChEBI" id="CHEBI:18420"/>
    </cofactor>
</comment>